<keyword evidence="11" id="KW-0511">Multifunctional enzyme</keyword>
<feature type="binding site" evidence="14">
    <location>
        <position position="203"/>
    </location>
    <ligand>
        <name>substrate</name>
    </ligand>
</feature>
<evidence type="ECO:0000313" key="18">
    <source>
        <dbReference type="Proteomes" id="UP000824139"/>
    </source>
</evidence>
<proteinExistence type="inferred from homology"/>
<dbReference type="EMBL" id="DVJO01000159">
    <property type="protein sequence ID" value="HIS83389.1"/>
    <property type="molecule type" value="Genomic_DNA"/>
</dbReference>
<dbReference type="EC" id="3.5.4.26" evidence="12"/>
<dbReference type="PIRSF" id="PIRSF006769">
    <property type="entry name" value="RibD"/>
    <property type="match status" value="1"/>
</dbReference>
<feature type="binding site" evidence="14">
    <location>
        <position position="173"/>
    </location>
    <ligand>
        <name>NADP(+)</name>
        <dbReference type="ChEBI" id="CHEBI:58349"/>
    </ligand>
</feature>
<evidence type="ECO:0000256" key="12">
    <source>
        <dbReference type="PIRNR" id="PIRNR006769"/>
    </source>
</evidence>
<evidence type="ECO:0000256" key="15">
    <source>
        <dbReference type="PIRSR" id="PIRSR006769-3"/>
    </source>
</evidence>
<evidence type="ECO:0000256" key="2">
    <source>
        <dbReference type="ARBA" id="ARBA00004882"/>
    </source>
</evidence>
<evidence type="ECO:0000256" key="1">
    <source>
        <dbReference type="ARBA" id="ARBA00002151"/>
    </source>
</evidence>
<dbReference type="PANTHER" id="PTHR38011">
    <property type="entry name" value="DIHYDROFOLATE REDUCTASE FAMILY PROTEIN (AFU_ORTHOLOGUE AFUA_8G06820)"/>
    <property type="match status" value="1"/>
</dbReference>
<keyword evidence="9 12" id="KW-0521">NADP</keyword>
<comment type="caution">
    <text evidence="17">The sequence shown here is derived from an EMBL/GenBank/DDBJ whole genome shotgun (WGS) entry which is preliminary data.</text>
</comment>
<dbReference type="EC" id="1.1.1.193" evidence="12"/>
<feature type="binding site" evidence="15">
    <location>
        <position position="78"/>
    </location>
    <ligand>
        <name>Zn(2+)</name>
        <dbReference type="ChEBI" id="CHEBI:29105"/>
        <note>catalytic</note>
    </ligand>
</feature>
<comment type="cofactor">
    <cofactor evidence="12 15">
        <name>Zn(2+)</name>
        <dbReference type="ChEBI" id="CHEBI:29105"/>
    </cofactor>
    <text evidence="12 15">Binds 1 zinc ion.</text>
</comment>
<evidence type="ECO:0000313" key="17">
    <source>
        <dbReference type="EMBL" id="HIS83389.1"/>
    </source>
</evidence>
<feature type="binding site" evidence="14">
    <location>
        <begin position="296"/>
        <end position="302"/>
    </location>
    <ligand>
        <name>NADP(+)</name>
        <dbReference type="ChEBI" id="CHEBI:58349"/>
    </ligand>
</feature>
<evidence type="ECO:0000256" key="9">
    <source>
        <dbReference type="ARBA" id="ARBA00022857"/>
    </source>
</evidence>
<feature type="active site" description="Proton donor" evidence="13">
    <location>
        <position position="54"/>
    </location>
</feature>
<evidence type="ECO:0000256" key="11">
    <source>
        <dbReference type="ARBA" id="ARBA00023268"/>
    </source>
</evidence>
<dbReference type="PROSITE" id="PS00903">
    <property type="entry name" value="CYT_DCMP_DEAMINASES_1"/>
    <property type="match status" value="1"/>
</dbReference>
<sequence>MKHYETYMKECFELARQAEGKTSPNPLVGCIVLNKNGEIISKGFHAKCGENHAERDALLKISPEECKGGTLIVNLEPCSHFGKTPPCADLIIEYGIKKVVLAMRDVNPVVSGNGIAKLKAAGIEVVEGILEEEAKKLNEIFITNMTEKRTFVALKTAATLDGKIATSSGSSKWITSDAARSEVKKIRARYDAILTSSATVIADNPTMEHNIKIILDRELKTDFENAKVYKSGNIFVFYDENCQNNEILNSFFANPRNDKNSITFIKTPLINEKLDIEFILKKLYELKIMSVLVEAGGILNGSFLTYADKIYHFIAPKITGDNNSKSAFDGKKISQISESLNFRFDEIQTFEPDILVTYYPEKQSIINQLARFCFAHNCQQ</sequence>
<reference evidence="17" key="1">
    <citation type="submission" date="2020-10" db="EMBL/GenBank/DDBJ databases">
        <authorList>
            <person name="Gilroy R."/>
        </authorList>
    </citation>
    <scope>NUCLEOTIDE SEQUENCE</scope>
    <source>
        <strain evidence="17">CHK152-2994</strain>
    </source>
</reference>
<dbReference type="InterPro" id="IPR016193">
    <property type="entry name" value="Cytidine_deaminase-like"/>
</dbReference>
<evidence type="ECO:0000259" key="16">
    <source>
        <dbReference type="PROSITE" id="PS51747"/>
    </source>
</evidence>
<keyword evidence="12 17" id="KW-0378">Hydrolase</keyword>
<dbReference type="PROSITE" id="PS51747">
    <property type="entry name" value="CYT_DCMP_DEAMINASES_2"/>
    <property type="match status" value="1"/>
</dbReference>
<dbReference type="SUPFAM" id="SSF53597">
    <property type="entry name" value="Dihydrofolate reductase-like"/>
    <property type="match status" value="1"/>
</dbReference>
<comment type="catalytic activity">
    <reaction evidence="12">
        <text>2,5-diamino-6-hydroxy-4-(5-phosphoribosylamino)-pyrimidine + H2O + H(+) = 5-amino-6-(5-phospho-D-ribosylamino)uracil + NH4(+)</text>
        <dbReference type="Rhea" id="RHEA:21868"/>
        <dbReference type="ChEBI" id="CHEBI:15377"/>
        <dbReference type="ChEBI" id="CHEBI:15378"/>
        <dbReference type="ChEBI" id="CHEBI:28938"/>
        <dbReference type="ChEBI" id="CHEBI:58453"/>
        <dbReference type="ChEBI" id="CHEBI:58614"/>
        <dbReference type="EC" id="3.5.4.26"/>
    </reaction>
</comment>
<evidence type="ECO:0000256" key="13">
    <source>
        <dbReference type="PIRSR" id="PIRSR006769-1"/>
    </source>
</evidence>
<dbReference type="InterPro" id="IPR050765">
    <property type="entry name" value="Riboflavin_Biosynth_HTPR"/>
</dbReference>
<evidence type="ECO:0000256" key="4">
    <source>
        <dbReference type="ARBA" id="ARBA00005259"/>
    </source>
</evidence>
<evidence type="ECO:0000256" key="14">
    <source>
        <dbReference type="PIRSR" id="PIRSR006769-2"/>
    </source>
</evidence>
<dbReference type="PANTHER" id="PTHR38011:SF7">
    <property type="entry name" value="2,5-DIAMINO-6-RIBOSYLAMINO-4(3H)-PYRIMIDINONE 5'-PHOSPHATE REDUCTASE"/>
    <property type="match status" value="1"/>
</dbReference>
<comment type="similarity">
    <text evidence="5 12">In the C-terminal section; belongs to the HTP reductase family.</text>
</comment>
<dbReference type="InterPro" id="IPR024072">
    <property type="entry name" value="DHFR-like_dom_sf"/>
</dbReference>
<evidence type="ECO:0000256" key="7">
    <source>
        <dbReference type="ARBA" id="ARBA00022723"/>
    </source>
</evidence>
<feature type="binding site" evidence="15">
    <location>
        <position position="87"/>
    </location>
    <ligand>
        <name>Zn(2+)</name>
        <dbReference type="ChEBI" id="CHEBI:29105"/>
        <note>catalytic</note>
    </ligand>
</feature>
<keyword evidence="7 12" id="KW-0479">Metal-binding</keyword>
<gene>
    <name evidence="17" type="primary">ribD</name>
    <name evidence="17" type="ORF">IAD41_07275</name>
</gene>
<dbReference type="Pfam" id="PF00383">
    <property type="entry name" value="dCMP_cyt_deam_1"/>
    <property type="match status" value="1"/>
</dbReference>
<keyword evidence="8 12" id="KW-0862">Zinc</keyword>
<dbReference type="CDD" id="cd01284">
    <property type="entry name" value="Riboflavin_deaminase-reductase"/>
    <property type="match status" value="1"/>
</dbReference>
<dbReference type="GO" id="GO:0008703">
    <property type="term" value="F:5-amino-6-(5-phosphoribosylamino)uracil reductase activity"/>
    <property type="evidence" value="ECO:0007669"/>
    <property type="project" value="UniProtKB-EC"/>
</dbReference>
<dbReference type="Gene3D" id="3.40.430.10">
    <property type="entry name" value="Dihydrofolate Reductase, subunit A"/>
    <property type="match status" value="1"/>
</dbReference>
<dbReference type="InterPro" id="IPR002734">
    <property type="entry name" value="RibDG_C"/>
</dbReference>
<comment type="function">
    <text evidence="1 12">Converts 2,5-diamino-6-(ribosylamino)-4(3h)-pyrimidinone 5'-phosphate into 5-amino-6-(ribosylamino)-2,4(1h,3h)-pyrimidinedione 5'-phosphate.</text>
</comment>
<feature type="binding site" evidence="14">
    <location>
        <position position="217"/>
    </location>
    <ligand>
        <name>substrate</name>
    </ligand>
</feature>
<comment type="pathway">
    <text evidence="3 12">Cofactor biosynthesis; riboflavin biosynthesis; 5-amino-6-(D-ribitylamino)uracil from GTP: step 3/4.</text>
</comment>
<dbReference type="GO" id="GO:0008270">
    <property type="term" value="F:zinc ion binding"/>
    <property type="evidence" value="ECO:0007669"/>
    <property type="project" value="InterPro"/>
</dbReference>
<evidence type="ECO:0000256" key="10">
    <source>
        <dbReference type="ARBA" id="ARBA00023002"/>
    </source>
</evidence>
<evidence type="ECO:0000256" key="3">
    <source>
        <dbReference type="ARBA" id="ARBA00004910"/>
    </source>
</evidence>
<dbReference type="Gene3D" id="3.40.140.10">
    <property type="entry name" value="Cytidine Deaminase, domain 2"/>
    <property type="match status" value="1"/>
</dbReference>
<comment type="catalytic activity">
    <reaction evidence="12">
        <text>5-amino-6-(5-phospho-D-ribitylamino)uracil + NADP(+) = 5-amino-6-(5-phospho-D-ribosylamino)uracil + NADPH + H(+)</text>
        <dbReference type="Rhea" id="RHEA:17845"/>
        <dbReference type="ChEBI" id="CHEBI:15378"/>
        <dbReference type="ChEBI" id="CHEBI:57783"/>
        <dbReference type="ChEBI" id="CHEBI:58349"/>
        <dbReference type="ChEBI" id="CHEBI:58421"/>
        <dbReference type="ChEBI" id="CHEBI:58453"/>
        <dbReference type="EC" id="1.1.1.193"/>
    </reaction>
</comment>
<dbReference type="NCBIfam" id="TIGR00326">
    <property type="entry name" value="eubact_ribD"/>
    <property type="match status" value="1"/>
</dbReference>
<comment type="pathway">
    <text evidence="2 12">Cofactor biosynthesis; riboflavin biosynthesis; 5-amino-6-(D-ribitylamino)uracil from GTP: step 2/4.</text>
</comment>
<dbReference type="AlphaFoldDB" id="A0A9D1FX88"/>
<reference evidence="17" key="2">
    <citation type="journal article" date="2021" name="PeerJ">
        <title>Extensive microbial diversity within the chicken gut microbiome revealed by metagenomics and culture.</title>
        <authorList>
            <person name="Gilroy R."/>
            <person name="Ravi A."/>
            <person name="Getino M."/>
            <person name="Pursley I."/>
            <person name="Horton D.L."/>
            <person name="Alikhan N.F."/>
            <person name="Baker D."/>
            <person name="Gharbi K."/>
            <person name="Hall N."/>
            <person name="Watson M."/>
            <person name="Adriaenssens E.M."/>
            <person name="Foster-Nyarko E."/>
            <person name="Jarju S."/>
            <person name="Secka A."/>
            <person name="Antonio M."/>
            <person name="Oren A."/>
            <person name="Chaudhuri R.R."/>
            <person name="La Ragione R."/>
            <person name="Hildebrand F."/>
            <person name="Pallen M.J."/>
        </authorList>
    </citation>
    <scope>NUCLEOTIDE SEQUENCE</scope>
    <source>
        <strain evidence="17">CHK152-2994</strain>
    </source>
</reference>
<dbReference type="GO" id="GO:0009231">
    <property type="term" value="P:riboflavin biosynthetic process"/>
    <property type="evidence" value="ECO:0007669"/>
    <property type="project" value="UniProtKB-KW"/>
</dbReference>
<dbReference type="GO" id="GO:0008835">
    <property type="term" value="F:diaminohydroxyphosphoribosylaminopyrimidine deaminase activity"/>
    <property type="evidence" value="ECO:0007669"/>
    <property type="project" value="UniProtKB-EC"/>
</dbReference>
<evidence type="ECO:0000256" key="5">
    <source>
        <dbReference type="ARBA" id="ARBA00007417"/>
    </source>
</evidence>
<feature type="binding site" evidence="14">
    <location>
        <position position="187"/>
    </location>
    <ligand>
        <name>substrate</name>
    </ligand>
</feature>
<feature type="binding site" evidence="15">
    <location>
        <position position="52"/>
    </location>
    <ligand>
        <name>Zn(2+)</name>
        <dbReference type="ChEBI" id="CHEBI:29105"/>
        <note>catalytic</note>
    </ligand>
</feature>
<protein>
    <recommendedName>
        <fullName evidence="12">Riboflavin biosynthesis protein RibD</fullName>
    </recommendedName>
    <domain>
        <recommendedName>
            <fullName evidence="12">Diaminohydroxyphosphoribosylaminopyrimidine deaminase</fullName>
            <shortName evidence="12">DRAP deaminase</shortName>
            <ecNumber evidence="12">3.5.4.26</ecNumber>
        </recommendedName>
        <alternativeName>
            <fullName evidence="12">Riboflavin-specific deaminase</fullName>
        </alternativeName>
    </domain>
    <domain>
        <recommendedName>
            <fullName evidence="12">5-amino-6-(5-phosphoribosylamino)uracil reductase</fullName>
            <ecNumber evidence="12">1.1.1.193</ecNumber>
        </recommendedName>
        <alternativeName>
            <fullName evidence="12">HTP reductase</fullName>
        </alternativeName>
    </domain>
</protein>
<feature type="binding site" evidence="14">
    <location>
        <position position="171"/>
    </location>
    <ligand>
        <name>substrate</name>
    </ligand>
</feature>
<accession>A0A9D1FX88</accession>
<keyword evidence="10 12" id="KW-0560">Oxidoreductase</keyword>
<dbReference type="SUPFAM" id="SSF53927">
    <property type="entry name" value="Cytidine deaminase-like"/>
    <property type="match status" value="1"/>
</dbReference>
<dbReference type="InterPro" id="IPR016192">
    <property type="entry name" value="APOBEC/CMP_deaminase_Zn-bd"/>
</dbReference>
<dbReference type="Pfam" id="PF01872">
    <property type="entry name" value="RibD_C"/>
    <property type="match status" value="1"/>
</dbReference>
<feature type="domain" description="CMP/dCMP-type deaminase" evidence="16">
    <location>
        <begin position="2"/>
        <end position="126"/>
    </location>
</feature>
<organism evidence="17 18">
    <name type="scientific">Candidatus Scatenecus faecavium</name>
    <dbReference type="NCBI Taxonomy" id="2840915"/>
    <lineage>
        <taxon>Bacteria</taxon>
        <taxon>Candidatus Scatenecus</taxon>
    </lineage>
</organism>
<evidence type="ECO:0000256" key="8">
    <source>
        <dbReference type="ARBA" id="ARBA00022833"/>
    </source>
</evidence>
<keyword evidence="6 12" id="KW-0686">Riboflavin biosynthesis</keyword>
<feature type="binding site" evidence="14">
    <location>
        <position position="157"/>
    </location>
    <ligand>
        <name>NADP(+)</name>
        <dbReference type="ChEBI" id="CHEBI:58349"/>
    </ligand>
</feature>
<name>A0A9D1FX88_9BACT</name>
<feature type="binding site" evidence="14">
    <location>
        <position position="294"/>
    </location>
    <ligand>
        <name>substrate</name>
    </ligand>
</feature>
<evidence type="ECO:0000256" key="6">
    <source>
        <dbReference type="ARBA" id="ARBA00022619"/>
    </source>
</evidence>
<dbReference type="InterPro" id="IPR002125">
    <property type="entry name" value="CMP_dCMP_dom"/>
</dbReference>
<dbReference type="Proteomes" id="UP000824139">
    <property type="component" value="Unassembled WGS sequence"/>
</dbReference>
<comment type="similarity">
    <text evidence="4 12">In the N-terminal section; belongs to the cytidine and deoxycytidylate deaminase family.</text>
</comment>
<dbReference type="InterPro" id="IPR004794">
    <property type="entry name" value="Eubact_RibD"/>
</dbReference>
<feature type="binding site" evidence="14">
    <location>
        <position position="199"/>
    </location>
    <ligand>
        <name>NADP(+)</name>
        <dbReference type="ChEBI" id="CHEBI:58349"/>
    </ligand>
</feature>